<gene>
    <name evidence="12" type="ORF">AWZ03_003980</name>
</gene>
<evidence type="ECO:0000256" key="7">
    <source>
        <dbReference type="ARBA" id="ARBA00023157"/>
    </source>
</evidence>
<keyword evidence="6 10" id="KW-1133">Transmembrane helix</keyword>
<dbReference type="InterPro" id="IPR036249">
    <property type="entry name" value="Thioredoxin-like_sf"/>
</dbReference>
<comment type="subcellular location">
    <subcellularLocation>
        <location evidence="1">Endoplasmic reticulum membrane</location>
        <topology evidence="1">Single-pass membrane protein</topology>
    </subcellularLocation>
</comment>
<keyword evidence="8" id="KW-0676">Redox-active center</keyword>
<dbReference type="Gene3D" id="3.40.30.10">
    <property type="entry name" value="Glutaredoxin"/>
    <property type="match status" value="1"/>
</dbReference>
<evidence type="ECO:0000256" key="6">
    <source>
        <dbReference type="ARBA" id="ARBA00022989"/>
    </source>
</evidence>
<feature type="region of interest" description="Disordered" evidence="9">
    <location>
        <begin position="214"/>
        <end position="244"/>
    </location>
</feature>
<feature type="compositionally biased region" description="Polar residues" evidence="9">
    <location>
        <begin position="234"/>
        <end position="244"/>
    </location>
</feature>
<keyword evidence="10" id="KW-0812">Transmembrane</keyword>
<dbReference type="OMA" id="YEHATWL"/>
<evidence type="ECO:0000256" key="9">
    <source>
        <dbReference type="SAM" id="MobiDB-lite"/>
    </source>
</evidence>
<evidence type="ECO:0000256" key="4">
    <source>
        <dbReference type="ARBA" id="ARBA00022824"/>
    </source>
</evidence>
<evidence type="ECO:0000313" key="13">
    <source>
        <dbReference type="Proteomes" id="UP000295192"/>
    </source>
</evidence>
<keyword evidence="2" id="KW-0813">Transport</keyword>
<dbReference type="InterPro" id="IPR052454">
    <property type="entry name" value="TMX_domain-containing"/>
</dbReference>
<evidence type="ECO:0008006" key="14">
    <source>
        <dbReference type="Google" id="ProtNLM"/>
    </source>
</evidence>
<evidence type="ECO:0000256" key="1">
    <source>
        <dbReference type="ARBA" id="ARBA00004389"/>
    </source>
</evidence>
<dbReference type="EMBL" id="LSRL02000021">
    <property type="protein sequence ID" value="TDG49742.1"/>
    <property type="molecule type" value="Genomic_DNA"/>
</dbReference>
<dbReference type="PANTHER" id="PTHR46107:SF3">
    <property type="entry name" value="THIOREDOXIN DOMAIN-CONTAINING PROTEIN"/>
    <property type="match status" value="1"/>
</dbReference>
<keyword evidence="4" id="KW-0256">Endoplasmic reticulum</keyword>
<keyword evidence="7" id="KW-1015">Disulfide bond</keyword>
<evidence type="ECO:0000313" key="12">
    <source>
        <dbReference type="EMBL" id="TDG49742.1"/>
    </source>
</evidence>
<dbReference type="GO" id="GO:0015036">
    <property type="term" value="F:disulfide oxidoreductase activity"/>
    <property type="evidence" value="ECO:0007669"/>
    <property type="project" value="TreeGrafter"/>
</dbReference>
<protein>
    <recommendedName>
        <fullName evidence="14">Thioredoxin domain-containing protein</fullName>
    </recommendedName>
</protein>
<accession>A0A484BNG8</accession>
<organism evidence="12 13">
    <name type="scientific">Drosophila navojoa</name>
    <name type="common">Fruit fly</name>
    <dbReference type="NCBI Taxonomy" id="7232"/>
    <lineage>
        <taxon>Eukaryota</taxon>
        <taxon>Metazoa</taxon>
        <taxon>Ecdysozoa</taxon>
        <taxon>Arthropoda</taxon>
        <taxon>Hexapoda</taxon>
        <taxon>Insecta</taxon>
        <taxon>Pterygota</taxon>
        <taxon>Neoptera</taxon>
        <taxon>Endopterygota</taxon>
        <taxon>Diptera</taxon>
        <taxon>Brachycera</taxon>
        <taxon>Muscomorpha</taxon>
        <taxon>Ephydroidea</taxon>
        <taxon>Drosophilidae</taxon>
        <taxon>Drosophila</taxon>
    </lineage>
</organism>
<feature type="transmembrane region" description="Helical" evidence="10">
    <location>
        <begin position="183"/>
        <end position="205"/>
    </location>
</feature>
<keyword evidence="10" id="KW-0472">Membrane</keyword>
<evidence type="ECO:0000256" key="3">
    <source>
        <dbReference type="ARBA" id="ARBA00022729"/>
    </source>
</evidence>
<sequence>MEIWPNTLCLAALLVACGVAGELQHCVWSENPRNEKFILDESSWELTLEGEWMIGFCVPLIMACIKFERVWSKFAHEKQLEQSDMTVASMKLEYSETVIRRFSLHELPTILHVKNGVFRKLPTGQSIQELHELASFKWQEIDPMPFWQHPNGLLIRAHVRYIQAIDQVYRASWFNADYEHATWLVRIGLILIMGIILTIFCNIYNCLYDRPKPPKCGKKSKKQVEGHSVRKQKGSSSQVSFFYL</sequence>
<dbReference type="OrthoDB" id="7869097at2759"/>
<keyword evidence="3 11" id="KW-0732">Signal</keyword>
<evidence type="ECO:0000256" key="11">
    <source>
        <dbReference type="SAM" id="SignalP"/>
    </source>
</evidence>
<reference evidence="12 13" key="1">
    <citation type="journal article" date="2019" name="J. Hered.">
        <title>An Improved Genome Assembly for Drosophila navojoa, the Basal Species in the mojavensis Cluster.</title>
        <authorList>
            <person name="Vanderlinde T."/>
            <person name="Dupim E.G."/>
            <person name="Nazario-Yepiz N.O."/>
            <person name="Carvalho A.B."/>
        </authorList>
    </citation>
    <scope>NUCLEOTIDE SEQUENCE [LARGE SCALE GENOMIC DNA]</scope>
    <source>
        <strain evidence="12">Navoj_Jal97</strain>
        <tissue evidence="12">Whole organism</tissue>
    </source>
</reference>
<evidence type="ECO:0000256" key="5">
    <source>
        <dbReference type="ARBA" id="ARBA00022982"/>
    </source>
</evidence>
<feature type="chain" id="PRO_5019736622" description="Thioredoxin domain-containing protein" evidence="11">
    <location>
        <begin position="21"/>
        <end position="244"/>
    </location>
</feature>
<evidence type="ECO:0000256" key="8">
    <source>
        <dbReference type="ARBA" id="ARBA00023284"/>
    </source>
</evidence>
<dbReference type="AlphaFoldDB" id="A0A484BNG8"/>
<comment type="caution">
    <text evidence="12">The sequence shown here is derived from an EMBL/GenBank/DDBJ whole genome shotgun (WGS) entry which is preliminary data.</text>
</comment>
<proteinExistence type="predicted"/>
<keyword evidence="5" id="KW-0249">Electron transport</keyword>
<dbReference type="SUPFAM" id="SSF52833">
    <property type="entry name" value="Thioredoxin-like"/>
    <property type="match status" value="1"/>
</dbReference>
<evidence type="ECO:0000256" key="2">
    <source>
        <dbReference type="ARBA" id="ARBA00022448"/>
    </source>
</evidence>
<dbReference type="Proteomes" id="UP000295192">
    <property type="component" value="Unassembled WGS sequence"/>
</dbReference>
<dbReference type="STRING" id="7232.A0A484BNG8"/>
<feature type="signal peptide" evidence="11">
    <location>
        <begin position="1"/>
        <end position="20"/>
    </location>
</feature>
<name>A0A484BNG8_DRONA</name>
<evidence type="ECO:0000256" key="10">
    <source>
        <dbReference type="SAM" id="Phobius"/>
    </source>
</evidence>
<dbReference type="GO" id="GO:0005789">
    <property type="term" value="C:endoplasmic reticulum membrane"/>
    <property type="evidence" value="ECO:0007669"/>
    <property type="project" value="UniProtKB-SubCell"/>
</dbReference>
<keyword evidence="13" id="KW-1185">Reference proteome</keyword>
<dbReference type="PANTHER" id="PTHR46107">
    <property type="entry name" value="DUMPY: SHORTER THAN WILD-TYPE"/>
    <property type="match status" value="1"/>
</dbReference>